<organism evidence="1 2">
    <name type="scientific">Helicostylum pulchrum</name>
    <dbReference type="NCBI Taxonomy" id="562976"/>
    <lineage>
        <taxon>Eukaryota</taxon>
        <taxon>Fungi</taxon>
        <taxon>Fungi incertae sedis</taxon>
        <taxon>Mucoromycota</taxon>
        <taxon>Mucoromycotina</taxon>
        <taxon>Mucoromycetes</taxon>
        <taxon>Mucorales</taxon>
        <taxon>Mucorineae</taxon>
        <taxon>Mucoraceae</taxon>
        <taxon>Helicostylum</taxon>
    </lineage>
</organism>
<sequence length="357" mass="39453">MPELYNPSMLSNISHTHNKKHAISKKKPSKTTHVPTACVNPVPIPAVPLAANTFVSLLPMAAPVSSACSFNMTLDKNKFAADTLPQSEMMTIFLSMDLCCARVSDESIKFLHMKPSDLDHRSFYELIETDSTDKLSRIHRLLLDNSHSTHVPQHQPISFSTTASSELFLTSSPAQLFQIANGSQTLTETLKFKVSGKALSCKFYLGGGFGADLFVPSTLDHLYMVCIVSELNTNTSDTAKSAPINVSFRQTEQQQLDLILDATNLMSMYNHSLPTDDEAVRLVNRLCSVSPPTPPEEHSTRTGYYSGSESSMDTFIDPIAPMLSEPLCQPKSNQFTSLLDDTLLMFSPQKNYWGYTP</sequence>
<dbReference type="Proteomes" id="UP001476247">
    <property type="component" value="Unassembled WGS sequence"/>
</dbReference>
<keyword evidence="2" id="KW-1185">Reference proteome</keyword>
<dbReference type="EMBL" id="BAABUJ010000008">
    <property type="protein sequence ID" value="GAA5797495.1"/>
    <property type="molecule type" value="Genomic_DNA"/>
</dbReference>
<comment type="caution">
    <text evidence="1">The sequence shown here is derived from an EMBL/GenBank/DDBJ whole genome shotgun (WGS) entry which is preliminary data.</text>
</comment>
<evidence type="ECO:0000313" key="2">
    <source>
        <dbReference type="Proteomes" id="UP001476247"/>
    </source>
</evidence>
<gene>
    <name evidence="1" type="ORF">HPULCUR_002883</name>
</gene>
<reference evidence="1 2" key="1">
    <citation type="submission" date="2024-04" db="EMBL/GenBank/DDBJ databases">
        <title>genome sequences of Mucor flavus KT1a and Helicostylum pulchrum KT1b strains isolation_sourced from the surface of a dry-aged beef.</title>
        <authorList>
            <person name="Toyotome T."/>
            <person name="Hosono M."/>
            <person name="Torimaru M."/>
            <person name="Fukuda K."/>
            <person name="Mikami N."/>
        </authorList>
    </citation>
    <scope>NUCLEOTIDE SEQUENCE [LARGE SCALE GENOMIC DNA]</scope>
    <source>
        <strain evidence="1 2">KT1b</strain>
    </source>
</reference>
<evidence type="ECO:0000313" key="1">
    <source>
        <dbReference type="EMBL" id="GAA5797495.1"/>
    </source>
</evidence>
<protein>
    <submittedName>
        <fullName evidence="1">Uncharacterized protein</fullName>
    </submittedName>
</protein>
<accession>A0ABP9XT62</accession>
<proteinExistence type="predicted"/>
<name>A0ABP9XT62_9FUNG</name>